<dbReference type="PhylomeDB" id="A0A0W0CTZ7"/>
<dbReference type="VEuPathDB" id="FungiDB:CAGL0H02453g"/>
<dbReference type="VEuPathDB" id="FungiDB:B1J91_H02453g"/>
<dbReference type="Proteomes" id="UP000054886">
    <property type="component" value="Unassembled WGS sequence"/>
</dbReference>
<name>A0A0W0CTZ7_CANGB</name>
<organism evidence="1 2">
    <name type="scientific">Candida glabrata</name>
    <name type="common">Yeast</name>
    <name type="synonym">Torulopsis glabrata</name>
    <dbReference type="NCBI Taxonomy" id="5478"/>
    <lineage>
        <taxon>Eukaryota</taxon>
        <taxon>Fungi</taxon>
        <taxon>Dikarya</taxon>
        <taxon>Ascomycota</taxon>
        <taxon>Saccharomycotina</taxon>
        <taxon>Saccharomycetes</taxon>
        <taxon>Saccharomycetales</taxon>
        <taxon>Saccharomycetaceae</taxon>
        <taxon>Nakaseomyces</taxon>
    </lineage>
</organism>
<gene>
    <name evidence="1" type="ORF">AO440_002000</name>
</gene>
<dbReference type="OMA" id="LWNGCEC"/>
<comment type="caution">
    <text evidence="1">The sequence shown here is derived from an EMBL/GenBank/DDBJ whole genome shotgun (WGS) entry which is preliminary data.</text>
</comment>
<dbReference type="VEuPathDB" id="FungiDB:GVI51_H02211"/>
<protein>
    <submittedName>
        <fullName evidence="1">Non-SCF-type F-box protein ROY1</fullName>
    </submittedName>
</protein>
<proteinExistence type="predicted"/>
<evidence type="ECO:0000313" key="1">
    <source>
        <dbReference type="EMBL" id="KTB03310.1"/>
    </source>
</evidence>
<sequence length="551" mass="64545">MMNSSMDNDYQANLNSVLPLVCEYLNQNDVFNLTLCCTTFNKSLQRHLFKSIIIQTEPVLRDVRSHLDWNTTYITGCRNIIKSNDQNDIYVYDRVEELIRSGKLHLIEKLVIEKDIFFDKDNGNALLIKLIERIIEIDLIKVLEIKDYDLFSNFYDSYLKLTHLTKIEVIELDDLENTKSLFTLREIVLTLINDNERQIINLSENTKKILRSNIKSVHINDVDYASGEIINLLKRNHISFPKAQNISFKHVHRLECGPITDINLGNIFDLKKIKALEAVINCEEYGHCSCLDEFLTKIRDDLIVINKLALSQKHFITVPNHKEQEDWDIIICRFLVNIPDVDSNLSTLIIKHDPPFEGFAEDSVDGNYIRRKNLFMSVFPVLKALRSLWAPVVLQTISAYEVPMADILWNGCECEYCKKWLPVFDQYLMNHQYYSKDEGDYKDIIPTPFAAFTGYSLAKRVIDDVNSLLELTTRAPHMFNWDFHTYDAIRHFETYECHFDERVFPMLGTAISHFFYNYMDFLVKHLPNLAFTQFSGIYFTVKDQKYDCIYD</sequence>
<dbReference type="GO" id="GO:0006897">
    <property type="term" value="P:endocytosis"/>
    <property type="evidence" value="ECO:0007669"/>
    <property type="project" value="EnsemblFungi"/>
</dbReference>
<dbReference type="GO" id="GO:0006623">
    <property type="term" value="P:protein targeting to vacuole"/>
    <property type="evidence" value="ECO:0007669"/>
    <property type="project" value="EnsemblFungi"/>
</dbReference>
<dbReference type="GO" id="GO:0005095">
    <property type="term" value="F:GTPase inhibitor activity"/>
    <property type="evidence" value="ECO:0007669"/>
    <property type="project" value="EnsemblFungi"/>
</dbReference>
<dbReference type="EMBL" id="LLZZ01000120">
    <property type="protein sequence ID" value="KTB03310.1"/>
    <property type="molecule type" value="Genomic_DNA"/>
</dbReference>
<reference evidence="1 2" key="1">
    <citation type="submission" date="2015-10" db="EMBL/GenBank/DDBJ databases">
        <title>Draft genomes sequences of Candida glabrata isolates 1A, 1B, 2A, 2B, 3A and 3B.</title>
        <authorList>
            <person name="Haavelsrud O.E."/>
            <person name="Gaustad P."/>
        </authorList>
    </citation>
    <scope>NUCLEOTIDE SEQUENCE [LARGE SCALE GENOMIC DNA]</scope>
    <source>
        <strain evidence="1">910700640</strain>
    </source>
</reference>
<dbReference type="AlphaFoldDB" id="A0A0W0CTZ7"/>
<evidence type="ECO:0000313" key="2">
    <source>
        <dbReference type="Proteomes" id="UP000054886"/>
    </source>
</evidence>
<accession>A0A0W0CTZ7</accession>
<dbReference type="VEuPathDB" id="FungiDB:GWK60_H02233"/>